<dbReference type="EMBL" id="RIBP01000004">
    <property type="protein sequence ID" value="TRZ38578.1"/>
    <property type="molecule type" value="Genomic_DNA"/>
</dbReference>
<organism evidence="2 3">
    <name type="scientific">Niallia circulans</name>
    <name type="common">Bacillus circulans</name>
    <dbReference type="NCBI Taxonomy" id="1397"/>
    <lineage>
        <taxon>Bacteria</taxon>
        <taxon>Bacillati</taxon>
        <taxon>Bacillota</taxon>
        <taxon>Bacilli</taxon>
        <taxon>Bacillales</taxon>
        <taxon>Bacillaceae</taxon>
        <taxon>Niallia</taxon>
    </lineage>
</organism>
<gene>
    <name evidence="2" type="ORF">CEQ21_24665</name>
</gene>
<proteinExistence type="predicted"/>
<sequence>MPKDSGNIHVETESHKDGSREGVIANANGDQMGIKTDARTNKANPFHVDSLKADANMQQFSNTLDDSFPKK</sequence>
<evidence type="ECO:0000313" key="3">
    <source>
        <dbReference type="Proteomes" id="UP000319837"/>
    </source>
</evidence>
<feature type="compositionally biased region" description="Basic and acidic residues" evidence="1">
    <location>
        <begin position="10"/>
        <end position="20"/>
    </location>
</feature>
<protein>
    <submittedName>
        <fullName evidence="2">Uncharacterized protein</fullName>
    </submittedName>
</protein>
<evidence type="ECO:0000256" key="1">
    <source>
        <dbReference type="SAM" id="MobiDB-lite"/>
    </source>
</evidence>
<accession>A0A553SNL4</accession>
<feature type="region of interest" description="Disordered" evidence="1">
    <location>
        <begin position="1"/>
        <end position="35"/>
    </location>
</feature>
<reference evidence="3" key="1">
    <citation type="submission" date="2018-10" db="EMBL/GenBank/DDBJ databases">
        <title>FDA dAtabase for Regulatory Grade micrObial Sequences (FDA-ARGOS): Supporting development and validation of Infectious Disease Dx tests.</title>
        <authorList>
            <person name="Minogue T."/>
            <person name="Wolcott M."/>
            <person name="Wasieloski L."/>
            <person name="Aguilar W."/>
            <person name="Moore D."/>
            <person name="Tallon L."/>
            <person name="Sadzewicz L."/>
            <person name="Sengamalay N."/>
            <person name="Ott S."/>
            <person name="Godinez A."/>
            <person name="Nagaraj S."/>
            <person name="Vavikolanu K."/>
            <person name="Vyas G."/>
            <person name="Nadendla S."/>
            <person name="George J."/>
            <person name="Sichtig H."/>
        </authorList>
    </citation>
    <scope>NUCLEOTIDE SEQUENCE [LARGE SCALE GENOMIC DNA]</scope>
    <source>
        <strain evidence="3">FDAARGOS_343</strain>
    </source>
</reference>
<name>A0A553SNL4_NIACI</name>
<dbReference type="AlphaFoldDB" id="A0A553SNL4"/>
<dbReference type="RefSeq" id="WP_185766828.1">
    <property type="nucleotide sequence ID" value="NZ_RIBP01000004.1"/>
</dbReference>
<evidence type="ECO:0000313" key="2">
    <source>
        <dbReference type="EMBL" id="TRZ38578.1"/>
    </source>
</evidence>
<comment type="caution">
    <text evidence="2">The sequence shown here is derived from an EMBL/GenBank/DDBJ whole genome shotgun (WGS) entry which is preliminary data.</text>
</comment>
<dbReference type="Proteomes" id="UP000319837">
    <property type="component" value="Unassembled WGS sequence"/>
</dbReference>